<gene>
    <name evidence="2" type="ORF">L8U58_04765</name>
</gene>
<name>A0A9X3RQ21_9CORY</name>
<dbReference type="CDD" id="cd03062">
    <property type="entry name" value="TRX_Fd_Sucrase"/>
    <property type="match status" value="1"/>
</dbReference>
<dbReference type="SUPFAM" id="SSF52833">
    <property type="entry name" value="Thioredoxin-like"/>
    <property type="match status" value="1"/>
</dbReference>
<dbReference type="RefSeq" id="WP_269954795.1">
    <property type="nucleotide sequence ID" value="NZ_JAKMUV010000003.1"/>
</dbReference>
<accession>A0A9X3RQ21</accession>
<dbReference type="InterPro" id="IPR036249">
    <property type="entry name" value="Thioredoxin-like_sf"/>
</dbReference>
<keyword evidence="3" id="KW-1185">Reference proteome</keyword>
<dbReference type="Pfam" id="PF06999">
    <property type="entry name" value="Suc_Fer-like"/>
    <property type="match status" value="1"/>
</dbReference>
<reference evidence="2" key="1">
    <citation type="submission" date="2022-02" db="EMBL/GenBank/DDBJ databases">
        <title>Corynebacterium sp. from urogenital microbiome.</title>
        <authorList>
            <person name="Cappelli E.A."/>
            <person name="Ribeiro T.G."/>
            <person name="Peixe L."/>
        </authorList>
    </citation>
    <scope>NUCLEOTIDE SEQUENCE</scope>
    <source>
        <strain evidence="2">C9Ua_112</strain>
    </source>
</reference>
<feature type="region of interest" description="Disordered" evidence="1">
    <location>
        <begin position="303"/>
        <end position="341"/>
    </location>
</feature>
<evidence type="ECO:0000256" key="1">
    <source>
        <dbReference type="SAM" id="MobiDB-lite"/>
    </source>
</evidence>
<sequence length="351" mass="37454">MPTTRNAQAGQPNSGQVTAAEASGGIYADMCSQRTDETLPGTAKPGRLILALEYVTNWGHDILDGTALGEELSKKIEKFLDENGAQLQFIRRPGREGQQRAANPTRQLYISWAEGYGDDPTPILESLQVSGPEALLELDLSAPGAAGGQRIDGPLLLVCTHGKRDKCCAVFGRPVAEELTAEYGQLVWESSHTKGHRFAPSMILLPSNYSYGQLGTAGARSMLEHAKQGELWLEGCRGRGLWDPIGQAAELAVAEKMAGEGYPVKLASMRVSKSENTEATNPDADSATEVRVVTIAPEAGTDANPEAAVEVGSESSPEKEITVRLHSRPGGTSVPSCGKKPKQTVTWVAEF</sequence>
<evidence type="ECO:0000313" key="3">
    <source>
        <dbReference type="Proteomes" id="UP001146505"/>
    </source>
</evidence>
<comment type="caution">
    <text evidence="2">The sequence shown here is derived from an EMBL/GenBank/DDBJ whole genome shotgun (WGS) entry which is preliminary data.</text>
</comment>
<dbReference type="GeneID" id="301812849"/>
<evidence type="ECO:0000313" key="2">
    <source>
        <dbReference type="EMBL" id="MCZ9304850.1"/>
    </source>
</evidence>
<proteinExistence type="predicted"/>
<dbReference type="Proteomes" id="UP001146505">
    <property type="component" value="Unassembled WGS sequence"/>
</dbReference>
<organism evidence="2 3">
    <name type="scientific">Corynebacterium macclintockiae</name>
    <dbReference type="NCBI Taxonomy" id="2913501"/>
    <lineage>
        <taxon>Bacteria</taxon>
        <taxon>Bacillati</taxon>
        <taxon>Actinomycetota</taxon>
        <taxon>Actinomycetes</taxon>
        <taxon>Mycobacteriales</taxon>
        <taxon>Corynebacteriaceae</taxon>
        <taxon>Corynebacterium</taxon>
    </lineage>
</organism>
<protein>
    <submittedName>
        <fullName evidence="2">Sucrase ferredoxin</fullName>
    </submittedName>
</protein>
<dbReference type="InterPro" id="IPR009737">
    <property type="entry name" value="Aim32/Apd1-like"/>
</dbReference>
<dbReference type="AlphaFoldDB" id="A0A9X3RQ21"/>
<dbReference type="EMBL" id="JAKMUV010000003">
    <property type="protein sequence ID" value="MCZ9304850.1"/>
    <property type="molecule type" value="Genomic_DNA"/>
</dbReference>